<accession>A0A379ABF0</accession>
<feature type="region of interest" description="Disordered" evidence="1">
    <location>
        <begin position="1"/>
        <end position="25"/>
    </location>
</feature>
<gene>
    <name evidence="2" type="ORF">NCTC9381_01022</name>
</gene>
<evidence type="ECO:0000256" key="1">
    <source>
        <dbReference type="SAM" id="MobiDB-lite"/>
    </source>
</evidence>
<proteinExistence type="predicted"/>
<keyword evidence="3" id="KW-1185">Reference proteome</keyword>
<name>A0A379ABF0_ENTAG</name>
<sequence>MRFTAEWMDEKRTAQGMDKPMKNNDNVRKQRIVLVTDLMAGRGGMENVTGQLITALNAEPGTEAGLFIINRRRGEPLPRLDRQCCSG</sequence>
<feature type="compositionally biased region" description="Basic and acidic residues" evidence="1">
    <location>
        <begin position="8"/>
        <end position="25"/>
    </location>
</feature>
<evidence type="ECO:0000313" key="2">
    <source>
        <dbReference type="EMBL" id="SUB15156.1"/>
    </source>
</evidence>
<protein>
    <submittedName>
        <fullName evidence="2">Uncharacterized protein</fullName>
    </submittedName>
</protein>
<dbReference type="Proteomes" id="UP000254640">
    <property type="component" value="Unassembled WGS sequence"/>
</dbReference>
<reference evidence="2 3" key="1">
    <citation type="submission" date="2018-06" db="EMBL/GenBank/DDBJ databases">
        <authorList>
            <consortium name="Pathogen Informatics"/>
            <person name="Doyle S."/>
        </authorList>
    </citation>
    <scope>NUCLEOTIDE SEQUENCE [LARGE SCALE GENOMIC DNA]</scope>
    <source>
        <strain evidence="2 3">NCTC9381</strain>
    </source>
</reference>
<evidence type="ECO:0000313" key="3">
    <source>
        <dbReference type="Proteomes" id="UP000254640"/>
    </source>
</evidence>
<dbReference type="AlphaFoldDB" id="A0A379ABF0"/>
<organism evidence="2 3">
    <name type="scientific">Enterobacter agglomerans</name>
    <name type="common">Erwinia herbicola</name>
    <name type="synonym">Pantoea agglomerans</name>
    <dbReference type="NCBI Taxonomy" id="549"/>
    <lineage>
        <taxon>Bacteria</taxon>
        <taxon>Pseudomonadati</taxon>
        <taxon>Pseudomonadota</taxon>
        <taxon>Gammaproteobacteria</taxon>
        <taxon>Enterobacterales</taxon>
        <taxon>Erwiniaceae</taxon>
        <taxon>Pantoea</taxon>
        <taxon>Pantoea agglomerans group</taxon>
    </lineage>
</organism>
<dbReference type="EMBL" id="UGSO01000001">
    <property type="protein sequence ID" value="SUB15156.1"/>
    <property type="molecule type" value="Genomic_DNA"/>
</dbReference>